<feature type="domain" description="MIP18 family-like" evidence="3">
    <location>
        <begin position="40"/>
        <end position="114"/>
    </location>
</feature>
<evidence type="ECO:0000313" key="4">
    <source>
        <dbReference type="EMBL" id="JAA65565.1"/>
    </source>
</evidence>
<proteinExistence type="evidence at transcript level"/>
<organism evidence="4">
    <name type="scientific">Ixodes ricinus</name>
    <name type="common">Common tick</name>
    <name type="synonym">Acarus ricinus</name>
    <dbReference type="NCBI Taxonomy" id="34613"/>
    <lineage>
        <taxon>Eukaryota</taxon>
        <taxon>Metazoa</taxon>
        <taxon>Ecdysozoa</taxon>
        <taxon>Arthropoda</taxon>
        <taxon>Chelicerata</taxon>
        <taxon>Arachnida</taxon>
        <taxon>Acari</taxon>
        <taxon>Parasitiformes</taxon>
        <taxon>Ixodida</taxon>
        <taxon>Ixodoidea</taxon>
        <taxon>Ixodidae</taxon>
        <taxon>Ixodinae</taxon>
        <taxon>Ixodes</taxon>
    </lineage>
</organism>
<protein>
    <recommendedName>
        <fullName evidence="3">MIP18 family-like domain-containing protein</fullName>
    </recommendedName>
</protein>
<dbReference type="PANTHER" id="PTHR12377:SF0">
    <property type="entry name" value="CYTOSOLIC IRON-SULFUR ASSEMBLY COMPONENT 2B"/>
    <property type="match status" value="1"/>
</dbReference>
<accession>A0A0K8R389</accession>
<name>A0A0K8R389_IXORI</name>
<dbReference type="InterPro" id="IPR039796">
    <property type="entry name" value="MIP18"/>
</dbReference>
<dbReference type="GO" id="GO:0007059">
    <property type="term" value="P:chromosome segregation"/>
    <property type="evidence" value="ECO:0007669"/>
    <property type="project" value="UniProtKB-KW"/>
</dbReference>
<dbReference type="SUPFAM" id="SSF117916">
    <property type="entry name" value="Fe-S cluster assembly (FSCA) domain-like"/>
    <property type="match status" value="1"/>
</dbReference>
<dbReference type="InterPro" id="IPR034904">
    <property type="entry name" value="FSCA_dom_sf"/>
</dbReference>
<dbReference type="PANTHER" id="PTHR12377">
    <property type="entry name" value="CYTOSOLIC IRON-SULFUR ASSEMBLY COMPONENT 2B-RELATED"/>
    <property type="match status" value="1"/>
</dbReference>
<evidence type="ECO:0000256" key="2">
    <source>
        <dbReference type="ARBA" id="ARBA00022829"/>
    </source>
</evidence>
<dbReference type="GO" id="GO:0097361">
    <property type="term" value="C:cytosolic [4Fe-4S] assembly targeting complex"/>
    <property type="evidence" value="ECO:0007669"/>
    <property type="project" value="TreeGrafter"/>
</dbReference>
<evidence type="ECO:0000256" key="1">
    <source>
        <dbReference type="ARBA" id="ARBA00010381"/>
    </source>
</evidence>
<sequence length="157" mass="17902">MVRGDGLDNLAPSTYERAKDRETTAEELDDNIEDEIDAREIFDHLRSINDPEHPLTLEELNVIDKNHITVDPEQMMIRVDFRPTIPHCSMATLIGLAIRVQLLRRLPPTFKVDVRILPGTHVSEVAINKQLDDKERVAAALENSHLLQVVNRCLVPR</sequence>
<dbReference type="Pfam" id="PF01883">
    <property type="entry name" value="FeS_assembly_P"/>
    <property type="match status" value="1"/>
</dbReference>
<comment type="similarity">
    <text evidence="1">Belongs to the MIP18 family.</text>
</comment>
<dbReference type="GO" id="GO:0051604">
    <property type="term" value="P:protein maturation"/>
    <property type="evidence" value="ECO:0007669"/>
    <property type="project" value="InterPro"/>
</dbReference>
<dbReference type="EMBL" id="GADI01008243">
    <property type="protein sequence ID" value="JAA65565.1"/>
    <property type="molecule type" value="mRNA"/>
</dbReference>
<dbReference type="AlphaFoldDB" id="A0A0K8R389"/>
<reference evidence="4" key="1">
    <citation type="submission" date="2012-12" db="EMBL/GenBank/DDBJ databases">
        <title>Identification and characterization of a phenylalanine ammonia-lyase gene family in Isatis indigotica Fort.</title>
        <authorList>
            <person name="Liu Q."/>
            <person name="Chen J."/>
            <person name="Zhou X."/>
            <person name="Di P."/>
            <person name="Xiao Y."/>
            <person name="Xuan H."/>
            <person name="Zhang L."/>
            <person name="Chen W."/>
        </authorList>
    </citation>
    <scope>NUCLEOTIDE SEQUENCE</scope>
    <source>
        <tissue evidence="4">Salivary gland</tissue>
    </source>
</reference>
<keyword evidence="2" id="KW-0159">Chromosome partition</keyword>
<dbReference type="InterPro" id="IPR002744">
    <property type="entry name" value="MIP18-like"/>
</dbReference>
<evidence type="ECO:0000259" key="3">
    <source>
        <dbReference type="Pfam" id="PF01883"/>
    </source>
</evidence>
<dbReference type="Gene3D" id="6.10.250.1280">
    <property type="match status" value="1"/>
</dbReference>
<dbReference type="Gene3D" id="3.30.300.130">
    <property type="entry name" value="Fe-S cluster assembly (FSCA)"/>
    <property type="match status" value="1"/>
</dbReference>
<dbReference type="FunFam" id="3.30.300.130:FF:000005">
    <property type="entry name" value="Mitotic spindle-associated mmxd complex subunit"/>
    <property type="match status" value="1"/>
</dbReference>